<keyword evidence="3" id="KW-0862">Zinc</keyword>
<dbReference type="Proteomes" id="UP000011518">
    <property type="component" value="Unassembled WGS sequence"/>
</dbReference>
<evidence type="ECO:0000256" key="1">
    <source>
        <dbReference type="ARBA" id="ARBA00022723"/>
    </source>
</evidence>
<reference evidence="10" key="1">
    <citation type="submission" date="2012-07" db="EMBL/GenBank/DDBJ databases">
        <title>Genome of the Chinese tree shrew, a rising model animal genetically related to primates.</title>
        <authorList>
            <person name="Zhang G."/>
            <person name="Fan Y."/>
            <person name="Yao Y."/>
            <person name="Huang Z."/>
        </authorList>
    </citation>
    <scope>NUCLEOTIDE SEQUENCE [LARGE SCALE GENOMIC DNA]</scope>
</reference>
<evidence type="ECO:0000256" key="3">
    <source>
        <dbReference type="ARBA" id="ARBA00022833"/>
    </source>
</evidence>
<dbReference type="InterPro" id="IPR003877">
    <property type="entry name" value="SPRY_dom"/>
</dbReference>
<protein>
    <submittedName>
        <fullName evidence="9">Tripartite motif-containing protein 75</fullName>
    </submittedName>
</protein>
<dbReference type="PROSITE" id="PS00518">
    <property type="entry name" value="ZF_RING_1"/>
    <property type="match status" value="1"/>
</dbReference>
<dbReference type="InterPro" id="IPR003879">
    <property type="entry name" value="Butyrophylin_SPRY"/>
</dbReference>
<name>L9JRA1_TUPCH</name>
<dbReference type="InterPro" id="IPR001841">
    <property type="entry name" value="Znf_RING"/>
</dbReference>
<dbReference type="eggNOG" id="KOG2177">
    <property type="taxonomic scope" value="Eukaryota"/>
</dbReference>
<dbReference type="Pfam" id="PF13765">
    <property type="entry name" value="PRY"/>
    <property type="match status" value="1"/>
</dbReference>
<feature type="coiled-coil region" evidence="5">
    <location>
        <begin position="145"/>
        <end position="219"/>
    </location>
</feature>
<accession>L9JRA1</accession>
<dbReference type="InterPro" id="IPR013320">
    <property type="entry name" value="ConA-like_dom_sf"/>
</dbReference>
<dbReference type="SMART" id="SM00589">
    <property type="entry name" value="PRY"/>
    <property type="match status" value="1"/>
</dbReference>
<dbReference type="Pfam" id="PF00622">
    <property type="entry name" value="SPRY"/>
    <property type="match status" value="1"/>
</dbReference>
<dbReference type="SMART" id="SM00449">
    <property type="entry name" value="SPRY"/>
    <property type="match status" value="1"/>
</dbReference>
<dbReference type="SUPFAM" id="SSF57845">
    <property type="entry name" value="B-box zinc-binding domain"/>
    <property type="match status" value="1"/>
</dbReference>
<evidence type="ECO:0000256" key="4">
    <source>
        <dbReference type="PROSITE-ProRule" id="PRU00024"/>
    </source>
</evidence>
<dbReference type="InterPro" id="IPR017907">
    <property type="entry name" value="Znf_RING_CS"/>
</dbReference>
<dbReference type="InterPro" id="IPR043136">
    <property type="entry name" value="B30.2/SPRY_sf"/>
</dbReference>
<dbReference type="InterPro" id="IPR000315">
    <property type="entry name" value="Znf_B-box"/>
</dbReference>
<keyword evidence="10" id="KW-1185">Reference proteome</keyword>
<keyword evidence="1" id="KW-0479">Metal-binding</keyword>
<dbReference type="OrthoDB" id="128536at2759"/>
<dbReference type="InterPro" id="IPR006574">
    <property type="entry name" value="PRY"/>
</dbReference>
<evidence type="ECO:0000313" key="10">
    <source>
        <dbReference type="Proteomes" id="UP000011518"/>
    </source>
</evidence>
<evidence type="ECO:0000259" key="8">
    <source>
        <dbReference type="PROSITE" id="PS50188"/>
    </source>
</evidence>
<keyword evidence="2 4" id="KW-0863">Zinc-finger</keyword>
<dbReference type="EMBL" id="KB320953">
    <property type="protein sequence ID" value="ELW52794.1"/>
    <property type="molecule type" value="Genomic_DNA"/>
</dbReference>
<reference evidence="10" key="2">
    <citation type="journal article" date="2013" name="Nat. Commun.">
        <title>Genome of the Chinese tree shrew.</title>
        <authorList>
            <person name="Fan Y."/>
            <person name="Huang Z.Y."/>
            <person name="Cao C.C."/>
            <person name="Chen C.S."/>
            <person name="Chen Y.X."/>
            <person name="Fan D.D."/>
            <person name="He J."/>
            <person name="Hou H.L."/>
            <person name="Hu L."/>
            <person name="Hu X.T."/>
            <person name="Jiang X.T."/>
            <person name="Lai R."/>
            <person name="Lang Y.S."/>
            <person name="Liang B."/>
            <person name="Liao S.G."/>
            <person name="Mu D."/>
            <person name="Ma Y.Y."/>
            <person name="Niu Y.Y."/>
            <person name="Sun X.Q."/>
            <person name="Xia J.Q."/>
            <person name="Xiao J."/>
            <person name="Xiong Z.Q."/>
            <person name="Xu L."/>
            <person name="Yang L."/>
            <person name="Zhang Y."/>
            <person name="Zhao W."/>
            <person name="Zhao X.D."/>
            <person name="Zheng Y.T."/>
            <person name="Zhou J.M."/>
            <person name="Zhu Y.B."/>
            <person name="Zhang G.J."/>
            <person name="Wang J."/>
            <person name="Yao Y.G."/>
        </authorList>
    </citation>
    <scope>NUCLEOTIDE SEQUENCE [LARGE SCALE GENOMIC DNA]</scope>
</reference>
<dbReference type="Pfam" id="PF15227">
    <property type="entry name" value="zf-C3HC4_4"/>
    <property type="match status" value="1"/>
</dbReference>
<dbReference type="InterPro" id="IPR050143">
    <property type="entry name" value="TRIM/RBCC"/>
</dbReference>
<evidence type="ECO:0000256" key="2">
    <source>
        <dbReference type="ARBA" id="ARBA00022771"/>
    </source>
</evidence>
<dbReference type="SUPFAM" id="SSF57850">
    <property type="entry name" value="RING/U-box"/>
    <property type="match status" value="1"/>
</dbReference>
<dbReference type="Pfam" id="PF00643">
    <property type="entry name" value="zf-B_box"/>
    <property type="match status" value="1"/>
</dbReference>
<dbReference type="PROSITE" id="PS50089">
    <property type="entry name" value="ZF_RING_2"/>
    <property type="match status" value="1"/>
</dbReference>
<dbReference type="SUPFAM" id="SSF49899">
    <property type="entry name" value="Concanavalin A-like lectins/glucanases"/>
    <property type="match status" value="1"/>
</dbReference>
<feature type="domain" description="B30.2/SPRY" evidence="8">
    <location>
        <begin position="274"/>
        <end position="462"/>
    </location>
</feature>
<evidence type="ECO:0000313" key="9">
    <source>
        <dbReference type="EMBL" id="ELW52794.1"/>
    </source>
</evidence>
<dbReference type="InterPro" id="IPR035785">
    <property type="entry name" value="SPRY/PRY_TRIM75"/>
</dbReference>
<dbReference type="FunFam" id="2.60.120.920:FF:000004">
    <property type="entry name" value="Butyrophilin subfamily 1 member A1"/>
    <property type="match status" value="1"/>
</dbReference>
<dbReference type="GO" id="GO:0008270">
    <property type="term" value="F:zinc ion binding"/>
    <property type="evidence" value="ECO:0007669"/>
    <property type="project" value="UniProtKB-KW"/>
</dbReference>
<dbReference type="Gene3D" id="3.30.40.10">
    <property type="entry name" value="Zinc/RING finger domain, C3HC4 (zinc finger)"/>
    <property type="match status" value="1"/>
</dbReference>
<dbReference type="InterPro" id="IPR001870">
    <property type="entry name" value="B30.2/SPRY"/>
</dbReference>
<dbReference type="SMART" id="SM00336">
    <property type="entry name" value="BBOX"/>
    <property type="match status" value="1"/>
</dbReference>
<dbReference type="Gene3D" id="3.30.160.60">
    <property type="entry name" value="Classic Zinc Finger"/>
    <property type="match status" value="1"/>
</dbReference>
<sequence>MAAAPDLAGLQEETQCPICLDYLVDPVTIDCGHNFCSCCLQQACQDGLRCPVCRQPCRDGPFRSNAQLGRMVALARLLKVKSIKRKRQEELPECEQHGQPQVLFCEDERVLLCAPCAGAADHWGHCVQPVPEADAQHRKMLRSYLESLKGRMEDAQKLLDAQHRQLSEQSENTENQRRKTCLDFKHQQQFMSREQQAALSRLAEEERKLQQQLQAHTSALIEHIHTVQGLQGEVAERSVMSDWQVLAGLKAIVGRCESLQLPQCSSSRLKKEACSLPLQYSALQRVMGRYREQVTLDPATAHPNLLVSEDQKCVTYVRKQLSVPQSPQRFVLSPVVLGSQGFDSGRHYWEVQVEDKPEWAVGICRESLSRKGKGQSGCWALQLWDGAYMATGPAPVLVVLKEKPRRIGIYLDYELGEISFYNLNDMSHIHSFADRFSEVLVPYFCLGSDKKPLRICAVADLEG</sequence>
<dbReference type="InterPro" id="IPR013083">
    <property type="entry name" value="Znf_RING/FYVE/PHD"/>
</dbReference>
<dbReference type="CDD" id="cd15829">
    <property type="entry name" value="SPRY_PRY_TRIM75"/>
    <property type="match status" value="1"/>
</dbReference>
<feature type="domain" description="B box-type" evidence="7">
    <location>
        <begin position="89"/>
        <end position="130"/>
    </location>
</feature>
<keyword evidence="5" id="KW-0175">Coiled coil</keyword>
<dbReference type="InParanoid" id="L9JRA1"/>
<evidence type="ECO:0000259" key="6">
    <source>
        <dbReference type="PROSITE" id="PS50089"/>
    </source>
</evidence>
<evidence type="ECO:0000256" key="5">
    <source>
        <dbReference type="SAM" id="Coils"/>
    </source>
</evidence>
<dbReference type="PANTHER" id="PTHR24103">
    <property type="entry name" value="E3 UBIQUITIN-PROTEIN LIGASE TRIM"/>
    <property type="match status" value="1"/>
</dbReference>
<feature type="domain" description="RING-type" evidence="6">
    <location>
        <begin position="16"/>
        <end position="54"/>
    </location>
</feature>
<organism evidence="9 10">
    <name type="scientific">Tupaia chinensis</name>
    <name type="common">Chinese tree shrew</name>
    <name type="synonym">Tupaia belangeri chinensis</name>
    <dbReference type="NCBI Taxonomy" id="246437"/>
    <lineage>
        <taxon>Eukaryota</taxon>
        <taxon>Metazoa</taxon>
        <taxon>Chordata</taxon>
        <taxon>Craniata</taxon>
        <taxon>Vertebrata</taxon>
        <taxon>Euteleostomi</taxon>
        <taxon>Mammalia</taxon>
        <taxon>Eutheria</taxon>
        <taxon>Euarchontoglires</taxon>
        <taxon>Scandentia</taxon>
        <taxon>Tupaiidae</taxon>
        <taxon>Tupaia</taxon>
    </lineage>
</organism>
<dbReference type="PRINTS" id="PR01407">
    <property type="entry name" value="BUTYPHLNCDUF"/>
</dbReference>
<gene>
    <name evidence="9" type="ORF">TREES_T100017968</name>
</gene>
<dbReference type="PROSITE" id="PS50188">
    <property type="entry name" value="B302_SPRY"/>
    <property type="match status" value="1"/>
</dbReference>
<dbReference type="Gene3D" id="2.60.120.920">
    <property type="match status" value="1"/>
</dbReference>
<dbReference type="KEGG" id="tup:102485067"/>
<dbReference type="PROSITE" id="PS50119">
    <property type="entry name" value="ZF_BBOX"/>
    <property type="match status" value="1"/>
</dbReference>
<evidence type="ECO:0000259" key="7">
    <source>
        <dbReference type="PROSITE" id="PS50119"/>
    </source>
</evidence>
<dbReference type="SMART" id="SM00184">
    <property type="entry name" value="RING"/>
    <property type="match status" value="1"/>
</dbReference>
<dbReference type="AlphaFoldDB" id="L9JRA1"/>
<proteinExistence type="predicted"/>